<dbReference type="HOGENOM" id="CLU_164169_0_0_1"/>
<protein>
    <recommendedName>
        <fullName evidence="7">Cardiolipin synthase N-terminal domain-containing protein</fullName>
    </recommendedName>
</protein>
<reference evidence="8 9" key="1">
    <citation type="journal article" date="2012" name="PLoS Pathog.">
        <title>Diverse lifestyles and strategies of plant pathogenesis encoded in the genomes of eighteen Dothideomycetes fungi.</title>
        <authorList>
            <person name="Ohm R.A."/>
            <person name="Feau N."/>
            <person name="Henrissat B."/>
            <person name="Schoch C.L."/>
            <person name="Horwitz B.A."/>
            <person name="Barry K.W."/>
            <person name="Condon B.J."/>
            <person name="Copeland A.C."/>
            <person name="Dhillon B."/>
            <person name="Glaser F."/>
            <person name="Hesse C.N."/>
            <person name="Kosti I."/>
            <person name="LaButti K."/>
            <person name="Lindquist E.A."/>
            <person name="Lucas S."/>
            <person name="Salamov A.A."/>
            <person name="Bradshaw R.E."/>
            <person name="Ciuffetti L."/>
            <person name="Hamelin R.C."/>
            <person name="Kema G.H.J."/>
            <person name="Lawrence C."/>
            <person name="Scott J.A."/>
            <person name="Spatafora J.W."/>
            <person name="Turgeon B.G."/>
            <person name="de Wit P.J.G.M."/>
            <person name="Zhong S."/>
            <person name="Goodwin S.B."/>
            <person name="Grigoriev I.V."/>
        </authorList>
    </citation>
    <scope>NUCLEOTIDE SEQUENCE [LARGE SCALE GENOMIC DNA]</scope>
    <source>
        <strain evidence="8 9">UAMH 10762</strain>
    </source>
</reference>
<evidence type="ECO:0000259" key="7">
    <source>
        <dbReference type="Pfam" id="PF13396"/>
    </source>
</evidence>
<keyword evidence="2" id="KW-1003">Cell membrane</keyword>
<evidence type="ECO:0000256" key="2">
    <source>
        <dbReference type="ARBA" id="ARBA00022475"/>
    </source>
</evidence>
<dbReference type="InterPro" id="IPR027379">
    <property type="entry name" value="CLS_N"/>
</dbReference>
<evidence type="ECO:0000313" key="8">
    <source>
        <dbReference type="EMBL" id="EMD00519.1"/>
    </source>
</evidence>
<feature type="domain" description="Cardiolipin synthase N-terminal" evidence="7">
    <location>
        <begin position="44"/>
        <end position="84"/>
    </location>
</feature>
<dbReference type="Proteomes" id="UP000011761">
    <property type="component" value="Unassembled WGS sequence"/>
</dbReference>
<accession>M2N8R4</accession>
<sequence>LLQLCLTAVALAAPIADESMKTNGMSNAQQFGTGGGIFGFIVLILDIIVWVEVLKSSRPPSYKLLWCVLVFIFPVVGIILYWLFSDRAKWNAEGGYEPI</sequence>
<dbReference type="KEGG" id="bcom:BAUCODRAFT_43560"/>
<keyword evidence="4 6" id="KW-1133">Transmembrane helix</keyword>
<dbReference type="Pfam" id="PF13396">
    <property type="entry name" value="PLDc_N"/>
    <property type="match status" value="1"/>
</dbReference>
<evidence type="ECO:0000256" key="6">
    <source>
        <dbReference type="SAM" id="Phobius"/>
    </source>
</evidence>
<evidence type="ECO:0000256" key="4">
    <source>
        <dbReference type="ARBA" id="ARBA00022989"/>
    </source>
</evidence>
<comment type="subcellular location">
    <subcellularLocation>
        <location evidence="1">Cell membrane</location>
        <topology evidence="1">Multi-pass membrane protein</topology>
    </subcellularLocation>
</comment>
<gene>
    <name evidence="8" type="ORF">BAUCODRAFT_43560</name>
</gene>
<keyword evidence="9" id="KW-1185">Reference proteome</keyword>
<organism evidence="8 9">
    <name type="scientific">Baudoinia panamericana (strain UAMH 10762)</name>
    <name type="common">Angels' share fungus</name>
    <name type="synonym">Baudoinia compniacensis (strain UAMH 10762)</name>
    <dbReference type="NCBI Taxonomy" id="717646"/>
    <lineage>
        <taxon>Eukaryota</taxon>
        <taxon>Fungi</taxon>
        <taxon>Dikarya</taxon>
        <taxon>Ascomycota</taxon>
        <taxon>Pezizomycotina</taxon>
        <taxon>Dothideomycetes</taxon>
        <taxon>Dothideomycetidae</taxon>
        <taxon>Mycosphaerellales</taxon>
        <taxon>Teratosphaeriaceae</taxon>
        <taxon>Baudoinia</taxon>
    </lineage>
</organism>
<feature type="transmembrane region" description="Helical" evidence="6">
    <location>
        <begin position="36"/>
        <end position="53"/>
    </location>
</feature>
<feature type="non-terminal residue" evidence="8">
    <location>
        <position position="99"/>
    </location>
</feature>
<dbReference type="OMA" id="PSHKLLW"/>
<keyword evidence="3 6" id="KW-0812">Transmembrane</keyword>
<keyword evidence="5 6" id="KW-0472">Membrane</keyword>
<dbReference type="RefSeq" id="XP_007671703.1">
    <property type="nucleotide sequence ID" value="XM_007673513.1"/>
</dbReference>
<dbReference type="GO" id="GO:0005886">
    <property type="term" value="C:plasma membrane"/>
    <property type="evidence" value="ECO:0007669"/>
    <property type="project" value="UniProtKB-SubCell"/>
</dbReference>
<evidence type="ECO:0000256" key="3">
    <source>
        <dbReference type="ARBA" id="ARBA00022692"/>
    </source>
</evidence>
<evidence type="ECO:0000256" key="1">
    <source>
        <dbReference type="ARBA" id="ARBA00004651"/>
    </source>
</evidence>
<dbReference type="AlphaFoldDB" id="M2N8R4"/>
<proteinExistence type="predicted"/>
<name>M2N8R4_BAUPA</name>
<feature type="transmembrane region" description="Helical" evidence="6">
    <location>
        <begin position="65"/>
        <end position="84"/>
    </location>
</feature>
<dbReference type="EMBL" id="KB445550">
    <property type="protein sequence ID" value="EMD00519.1"/>
    <property type="molecule type" value="Genomic_DNA"/>
</dbReference>
<evidence type="ECO:0000256" key="5">
    <source>
        <dbReference type="ARBA" id="ARBA00023136"/>
    </source>
</evidence>
<dbReference type="OrthoDB" id="5193244at2759"/>
<evidence type="ECO:0000313" key="9">
    <source>
        <dbReference type="Proteomes" id="UP000011761"/>
    </source>
</evidence>
<dbReference type="GeneID" id="19114301"/>
<dbReference type="eggNOG" id="ENOG502SCKV">
    <property type="taxonomic scope" value="Eukaryota"/>
</dbReference>
<feature type="non-terminal residue" evidence="8">
    <location>
        <position position="1"/>
    </location>
</feature>